<reference evidence="5 8" key="1">
    <citation type="submission" date="2022-07" db="EMBL/GenBank/DDBJ databases">
        <authorList>
            <person name="Criscuolo A."/>
        </authorList>
    </citation>
    <scope>NUCLEOTIDE SEQUENCE</scope>
    <source>
        <strain evidence="8">CIP 111951</strain>
        <strain evidence="5">CIP111854</strain>
        <strain evidence="6">CIP111951</strain>
    </source>
</reference>
<dbReference type="InterPro" id="IPR039994">
    <property type="entry name" value="NO66-like"/>
</dbReference>
<dbReference type="SUPFAM" id="SSF51197">
    <property type="entry name" value="Clavaminate synthase-like"/>
    <property type="match status" value="1"/>
</dbReference>
<dbReference type="InterPro" id="IPR003347">
    <property type="entry name" value="JmjC_dom"/>
</dbReference>
<dbReference type="EMBL" id="CAMAPC010000009">
    <property type="protein sequence ID" value="CAH9060198.1"/>
    <property type="molecule type" value="Genomic_DNA"/>
</dbReference>
<keyword evidence="2" id="KW-0479">Metal-binding</keyword>
<evidence type="ECO:0000256" key="3">
    <source>
        <dbReference type="ARBA" id="ARBA00023004"/>
    </source>
</evidence>
<evidence type="ECO:0000256" key="1">
    <source>
        <dbReference type="ARBA" id="ARBA00001954"/>
    </source>
</evidence>
<gene>
    <name evidence="5" type="ORF">PSECIP111854_02557</name>
    <name evidence="6" type="ORF">PSECIP111951_02893</name>
</gene>
<dbReference type="Pfam" id="PF08007">
    <property type="entry name" value="JmjC_2"/>
    <property type="match status" value="1"/>
</dbReference>
<evidence type="ECO:0000256" key="2">
    <source>
        <dbReference type="ARBA" id="ARBA00022723"/>
    </source>
</evidence>
<evidence type="ECO:0000313" key="8">
    <source>
        <dbReference type="Proteomes" id="UP001152485"/>
    </source>
</evidence>
<evidence type="ECO:0000259" key="4">
    <source>
        <dbReference type="PROSITE" id="PS51184"/>
    </source>
</evidence>
<dbReference type="SMART" id="SM00558">
    <property type="entry name" value="JmjC"/>
    <property type="match status" value="1"/>
</dbReference>
<protein>
    <recommendedName>
        <fullName evidence="4">JmjC domain-containing protein</fullName>
    </recommendedName>
</protein>
<dbReference type="PROSITE" id="PS51184">
    <property type="entry name" value="JMJC"/>
    <property type="match status" value="1"/>
</dbReference>
<dbReference type="AlphaFoldDB" id="A0A9W4QZR0"/>
<feature type="domain" description="JmjC" evidence="4">
    <location>
        <begin position="68"/>
        <end position="254"/>
    </location>
</feature>
<dbReference type="Gene3D" id="2.60.120.650">
    <property type="entry name" value="Cupin"/>
    <property type="match status" value="1"/>
</dbReference>
<dbReference type="Proteomes" id="UP001152467">
    <property type="component" value="Unassembled WGS sequence"/>
</dbReference>
<organism evidence="5 7">
    <name type="scientific">Pseudoalteromonas holothuriae</name>
    <dbReference type="NCBI Taxonomy" id="2963714"/>
    <lineage>
        <taxon>Bacteria</taxon>
        <taxon>Pseudomonadati</taxon>
        <taxon>Pseudomonadota</taxon>
        <taxon>Gammaproteobacteria</taxon>
        <taxon>Alteromonadales</taxon>
        <taxon>Pseudoalteromonadaceae</taxon>
        <taxon>Pseudoalteromonas</taxon>
    </lineage>
</organism>
<evidence type="ECO:0000313" key="7">
    <source>
        <dbReference type="Proteomes" id="UP001152467"/>
    </source>
</evidence>
<proteinExistence type="predicted"/>
<dbReference type="PANTHER" id="PTHR13096:SF8">
    <property type="entry name" value="RIBOSOMAL OXYGENASE 1"/>
    <property type="match status" value="1"/>
</dbReference>
<dbReference type="GO" id="GO:0046872">
    <property type="term" value="F:metal ion binding"/>
    <property type="evidence" value="ECO:0007669"/>
    <property type="project" value="UniProtKB-KW"/>
</dbReference>
<dbReference type="Proteomes" id="UP001152485">
    <property type="component" value="Unassembled WGS sequence"/>
</dbReference>
<comment type="cofactor">
    <cofactor evidence="1">
        <name>Fe(2+)</name>
        <dbReference type="ChEBI" id="CHEBI:29033"/>
    </cofactor>
</comment>
<keyword evidence="3" id="KW-0408">Iron</keyword>
<evidence type="ECO:0000313" key="6">
    <source>
        <dbReference type="EMBL" id="CAH9063389.1"/>
    </source>
</evidence>
<comment type="caution">
    <text evidence="5">The sequence shown here is derived from an EMBL/GenBank/DDBJ whole genome shotgun (WGS) entry which is preliminary data.</text>
</comment>
<dbReference type="EMBL" id="CAMAPD010000014">
    <property type="protein sequence ID" value="CAH9063389.1"/>
    <property type="molecule type" value="Genomic_DNA"/>
</dbReference>
<dbReference type="RefSeq" id="WP_261594196.1">
    <property type="nucleotide sequence ID" value="NZ_CAMAPC010000009.1"/>
</dbReference>
<evidence type="ECO:0000313" key="5">
    <source>
        <dbReference type="EMBL" id="CAH9060198.1"/>
    </source>
</evidence>
<keyword evidence="7" id="KW-1185">Reference proteome</keyword>
<sequence length="309" mass="35051">MNASTKSDSALASPIDALFYPLSNIEFMTQKWPEQFNVTHGNNALLTELINDPDFTSIERLVNARSENDLRADYTRTNLPSQFGITPQQAIDLYHEGCTIYARRLLNDVSVKWCKELDKTFGLVPGTAQINAFASQAGPGLPWHWDAQEIFIVQVSGKKRWHVAANEAVKWPTKGGRAGSDYPPEVAMQLTNPEQPIEEPSEFETIDLEPGSVMFLPRGYWHRTENIDESMHLVLQVNLLNWRDVFGYLLNNVPMFYGEEWRKPSQSLSPDKLFTSGLQEFQACCSQLNELATPQGLMKMMQAYASERK</sequence>
<dbReference type="PANTHER" id="PTHR13096">
    <property type="entry name" value="MINA53 MYC INDUCED NUCLEAR ANTIGEN"/>
    <property type="match status" value="1"/>
</dbReference>
<name>A0A9W4QZR0_9GAMM</name>
<accession>A0A9W4QZR0</accession>